<proteinExistence type="predicted"/>
<keyword evidence="2" id="KW-1185">Reference proteome</keyword>
<organism evidence="1 2">
    <name type="scientific">Pistacia integerrima</name>
    <dbReference type="NCBI Taxonomy" id="434235"/>
    <lineage>
        <taxon>Eukaryota</taxon>
        <taxon>Viridiplantae</taxon>
        <taxon>Streptophyta</taxon>
        <taxon>Embryophyta</taxon>
        <taxon>Tracheophyta</taxon>
        <taxon>Spermatophyta</taxon>
        <taxon>Magnoliopsida</taxon>
        <taxon>eudicotyledons</taxon>
        <taxon>Gunneridae</taxon>
        <taxon>Pentapetalae</taxon>
        <taxon>rosids</taxon>
        <taxon>malvids</taxon>
        <taxon>Sapindales</taxon>
        <taxon>Anacardiaceae</taxon>
        <taxon>Pistacia</taxon>
    </lineage>
</organism>
<evidence type="ECO:0000313" key="2">
    <source>
        <dbReference type="Proteomes" id="UP001163603"/>
    </source>
</evidence>
<reference evidence="2" key="1">
    <citation type="journal article" date="2023" name="G3 (Bethesda)">
        <title>Genome assembly and association tests identify interacting loci associated with vigor, precocity, and sex in interspecific pistachio rootstocks.</title>
        <authorList>
            <person name="Palmer W."/>
            <person name="Jacygrad E."/>
            <person name="Sagayaradj S."/>
            <person name="Cavanaugh K."/>
            <person name="Han R."/>
            <person name="Bertier L."/>
            <person name="Beede B."/>
            <person name="Kafkas S."/>
            <person name="Golino D."/>
            <person name="Preece J."/>
            <person name="Michelmore R."/>
        </authorList>
    </citation>
    <scope>NUCLEOTIDE SEQUENCE [LARGE SCALE GENOMIC DNA]</scope>
</reference>
<evidence type="ECO:0000313" key="1">
    <source>
        <dbReference type="EMBL" id="KAJ0038755.1"/>
    </source>
</evidence>
<name>A0ACC0YN13_9ROSI</name>
<comment type="caution">
    <text evidence="1">The sequence shown here is derived from an EMBL/GenBank/DDBJ whole genome shotgun (WGS) entry which is preliminary data.</text>
</comment>
<protein>
    <submittedName>
        <fullName evidence="1">Uncharacterized protein</fullName>
    </submittedName>
</protein>
<dbReference type="EMBL" id="CM047741">
    <property type="protein sequence ID" value="KAJ0038755.1"/>
    <property type="molecule type" value="Genomic_DNA"/>
</dbReference>
<dbReference type="Proteomes" id="UP001163603">
    <property type="component" value="Chromosome 6"/>
</dbReference>
<accession>A0ACC0YN13</accession>
<gene>
    <name evidence="1" type="ORF">Pint_23904</name>
</gene>
<sequence length="130" mass="14450">MQNKNICLLKAAAKEALGKKLLHEPQPQASISERKKLIPSCCTNSNPGSFKFNSKVASQIEEINTRLQDIATQKEQLVLKSNSGGRSKIVRQRLQETSLVSEAKVYDREKDKETLVELLLSHDSSANGED</sequence>